<dbReference type="PROSITE" id="PS50114">
    <property type="entry name" value="GATA_ZN_FINGER_2"/>
    <property type="match status" value="1"/>
</dbReference>
<dbReference type="GO" id="GO:0008270">
    <property type="term" value="F:zinc ion binding"/>
    <property type="evidence" value="ECO:0007669"/>
    <property type="project" value="UniProtKB-KW"/>
</dbReference>
<evidence type="ECO:0000256" key="3">
    <source>
        <dbReference type="ARBA" id="ARBA00022771"/>
    </source>
</evidence>
<comment type="subcellular location">
    <subcellularLocation>
        <location evidence="1">Nucleus</location>
    </subcellularLocation>
</comment>
<dbReference type="SUPFAM" id="SSF57716">
    <property type="entry name" value="Glucocorticoid receptor-like (DNA-binding domain)"/>
    <property type="match status" value="1"/>
</dbReference>
<dbReference type="STRING" id="101127.A0A1X2GSV2"/>
<keyword evidence="9" id="KW-1185">Reference proteome</keyword>
<comment type="caution">
    <text evidence="8">The sequence shown here is derived from an EMBL/GenBank/DDBJ whole genome shotgun (WGS) entry which is preliminary data.</text>
</comment>
<gene>
    <name evidence="8" type="ORF">DM01DRAFT_1265680</name>
</gene>
<organism evidence="8 9">
    <name type="scientific">Hesseltinella vesiculosa</name>
    <dbReference type="NCBI Taxonomy" id="101127"/>
    <lineage>
        <taxon>Eukaryota</taxon>
        <taxon>Fungi</taxon>
        <taxon>Fungi incertae sedis</taxon>
        <taxon>Mucoromycota</taxon>
        <taxon>Mucoromycotina</taxon>
        <taxon>Mucoromycetes</taxon>
        <taxon>Mucorales</taxon>
        <taxon>Cunninghamellaceae</taxon>
        <taxon>Hesseltinella</taxon>
    </lineage>
</organism>
<dbReference type="FunFam" id="3.30.50.10:FF:000007">
    <property type="entry name" value="Nitrogen regulatory AreA, N-terminal"/>
    <property type="match status" value="1"/>
</dbReference>
<keyword evidence="5" id="KW-0539">Nucleus</keyword>
<evidence type="ECO:0000256" key="1">
    <source>
        <dbReference type="ARBA" id="ARBA00004123"/>
    </source>
</evidence>
<dbReference type="PANTHER" id="PTHR10071">
    <property type="entry name" value="TRANSCRIPTION FACTOR GATA FAMILY MEMBER"/>
    <property type="match status" value="1"/>
</dbReference>
<dbReference type="PANTHER" id="PTHR10071:SF281">
    <property type="entry name" value="BOX A-BINDING FACTOR-RELATED"/>
    <property type="match status" value="1"/>
</dbReference>
<dbReference type="AlphaFoldDB" id="A0A1X2GSV2"/>
<keyword evidence="2" id="KW-0479">Metal-binding</keyword>
<dbReference type="EMBL" id="MCGT01000004">
    <property type="protein sequence ID" value="ORX60550.1"/>
    <property type="molecule type" value="Genomic_DNA"/>
</dbReference>
<dbReference type="GO" id="GO:0000981">
    <property type="term" value="F:DNA-binding transcription factor activity, RNA polymerase II-specific"/>
    <property type="evidence" value="ECO:0007669"/>
    <property type="project" value="TreeGrafter"/>
</dbReference>
<dbReference type="InterPro" id="IPR039355">
    <property type="entry name" value="Transcription_factor_GATA"/>
</dbReference>
<dbReference type="PROSITE" id="PS00344">
    <property type="entry name" value="GATA_ZN_FINGER_1"/>
    <property type="match status" value="1"/>
</dbReference>
<evidence type="ECO:0000313" key="8">
    <source>
        <dbReference type="EMBL" id="ORX60550.1"/>
    </source>
</evidence>
<keyword evidence="8" id="KW-0238">DNA-binding</keyword>
<feature type="non-terminal residue" evidence="8">
    <location>
        <position position="1"/>
    </location>
</feature>
<name>A0A1X2GSV2_9FUNG</name>
<protein>
    <submittedName>
        <fullName evidence="8">Glucocorticoid receptor-like (DNA-binding domain)</fullName>
    </submittedName>
</protein>
<reference evidence="8 9" key="1">
    <citation type="submission" date="2016-07" db="EMBL/GenBank/DDBJ databases">
        <title>Pervasive Adenine N6-methylation of Active Genes in Fungi.</title>
        <authorList>
            <consortium name="DOE Joint Genome Institute"/>
            <person name="Mondo S.J."/>
            <person name="Dannebaum R.O."/>
            <person name="Kuo R.C."/>
            <person name="Labutti K."/>
            <person name="Haridas S."/>
            <person name="Kuo A."/>
            <person name="Salamov A."/>
            <person name="Ahrendt S.R."/>
            <person name="Lipzen A."/>
            <person name="Sullivan W."/>
            <person name="Andreopoulos W.B."/>
            <person name="Clum A."/>
            <person name="Lindquist E."/>
            <person name="Daum C."/>
            <person name="Ramamoorthy G.K."/>
            <person name="Gryganskyi A."/>
            <person name="Culley D."/>
            <person name="Magnuson J.K."/>
            <person name="James T.Y."/>
            <person name="O'Malley M.A."/>
            <person name="Stajich J.E."/>
            <person name="Spatafora J.W."/>
            <person name="Visel A."/>
            <person name="Grigoriev I.V."/>
        </authorList>
    </citation>
    <scope>NUCLEOTIDE SEQUENCE [LARGE SCALE GENOMIC DNA]</scope>
    <source>
        <strain evidence="8 9">NRRL 3301</strain>
    </source>
</reference>
<keyword evidence="4" id="KW-0862">Zinc</keyword>
<evidence type="ECO:0000259" key="7">
    <source>
        <dbReference type="PROSITE" id="PS50114"/>
    </source>
</evidence>
<dbReference type="SMART" id="SM00401">
    <property type="entry name" value="ZnF_GATA"/>
    <property type="match status" value="1"/>
</dbReference>
<dbReference type="Pfam" id="PF00320">
    <property type="entry name" value="GATA"/>
    <property type="match status" value="1"/>
</dbReference>
<dbReference type="Gene3D" id="3.30.50.10">
    <property type="entry name" value="Erythroid Transcription Factor GATA-1, subunit A"/>
    <property type="match status" value="1"/>
</dbReference>
<dbReference type="InterPro" id="IPR013088">
    <property type="entry name" value="Znf_NHR/GATA"/>
</dbReference>
<evidence type="ECO:0000256" key="4">
    <source>
        <dbReference type="ARBA" id="ARBA00022833"/>
    </source>
</evidence>
<dbReference type="CDD" id="cd00202">
    <property type="entry name" value="ZnF_GATA"/>
    <property type="match status" value="1"/>
</dbReference>
<evidence type="ECO:0000256" key="6">
    <source>
        <dbReference type="PROSITE-ProRule" id="PRU00094"/>
    </source>
</evidence>
<dbReference type="OrthoDB" id="515401at2759"/>
<dbReference type="Proteomes" id="UP000242146">
    <property type="component" value="Unassembled WGS sequence"/>
</dbReference>
<sequence>CTNCATATTPLWRRDANGAPLCNACGLFFKLHGTIRPLSLKTDVIKKRNRGPAS</sequence>
<evidence type="ECO:0000313" key="9">
    <source>
        <dbReference type="Proteomes" id="UP000242146"/>
    </source>
</evidence>
<dbReference type="GO" id="GO:0005634">
    <property type="term" value="C:nucleus"/>
    <property type="evidence" value="ECO:0007669"/>
    <property type="project" value="UniProtKB-SubCell"/>
</dbReference>
<evidence type="ECO:0000256" key="2">
    <source>
        <dbReference type="ARBA" id="ARBA00022723"/>
    </source>
</evidence>
<dbReference type="InterPro" id="IPR000679">
    <property type="entry name" value="Znf_GATA"/>
</dbReference>
<feature type="non-terminal residue" evidence="8">
    <location>
        <position position="54"/>
    </location>
</feature>
<dbReference type="GO" id="GO:0045944">
    <property type="term" value="P:positive regulation of transcription by RNA polymerase II"/>
    <property type="evidence" value="ECO:0007669"/>
    <property type="project" value="TreeGrafter"/>
</dbReference>
<accession>A0A1X2GSV2</accession>
<keyword evidence="3 6" id="KW-0863">Zinc-finger</keyword>
<feature type="domain" description="GATA-type" evidence="7">
    <location>
        <begin position="1"/>
        <end position="48"/>
    </location>
</feature>
<proteinExistence type="predicted"/>
<keyword evidence="8" id="KW-0675">Receptor</keyword>
<dbReference type="GO" id="GO:0000978">
    <property type="term" value="F:RNA polymerase II cis-regulatory region sequence-specific DNA binding"/>
    <property type="evidence" value="ECO:0007669"/>
    <property type="project" value="TreeGrafter"/>
</dbReference>
<dbReference type="GO" id="GO:0000122">
    <property type="term" value="P:negative regulation of transcription by RNA polymerase II"/>
    <property type="evidence" value="ECO:0007669"/>
    <property type="project" value="TreeGrafter"/>
</dbReference>
<evidence type="ECO:0000256" key="5">
    <source>
        <dbReference type="ARBA" id="ARBA00023242"/>
    </source>
</evidence>